<proteinExistence type="predicted"/>
<protein>
    <submittedName>
        <fullName evidence="1">Uncharacterized protein</fullName>
    </submittedName>
</protein>
<evidence type="ECO:0000313" key="2">
    <source>
        <dbReference type="Proteomes" id="UP000823399"/>
    </source>
</evidence>
<keyword evidence="2" id="KW-1185">Reference proteome</keyword>
<dbReference type="OrthoDB" id="5321006at2759"/>
<name>A0A9P7FCM0_9AGAM</name>
<dbReference type="GeneID" id="64698480"/>
<dbReference type="AlphaFoldDB" id="A0A9P7FCM0"/>
<organism evidence="1 2">
    <name type="scientific">Suillus discolor</name>
    <dbReference type="NCBI Taxonomy" id="1912936"/>
    <lineage>
        <taxon>Eukaryota</taxon>
        <taxon>Fungi</taxon>
        <taxon>Dikarya</taxon>
        <taxon>Basidiomycota</taxon>
        <taxon>Agaricomycotina</taxon>
        <taxon>Agaricomycetes</taxon>
        <taxon>Agaricomycetidae</taxon>
        <taxon>Boletales</taxon>
        <taxon>Suillineae</taxon>
        <taxon>Suillaceae</taxon>
        <taxon>Suillus</taxon>
    </lineage>
</organism>
<reference evidence="1" key="1">
    <citation type="journal article" date="2020" name="New Phytol.">
        <title>Comparative genomics reveals dynamic genome evolution in host specialist ectomycorrhizal fungi.</title>
        <authorList>
            <person name="Lofgren L.A."/>
            <person name="Nguyen N.H."/>
            <person name="Vilgalys R."/>
            <person name="Ruytinx J."/>
            <person name="Liao H.L."/>
            <person name="Branco S."/>
            <person name="Kuo A."/>
            <person name="LaButti K."/>
            <person name="Lipzen A."/>
            <person name="Andreopoulos W."/>
            <person name="Pangilinan J."/>
            <person name="Riley R."/>
            <person name="Hundley H."/>
            <person name="Na H."/>
            <person name="Barry K."/>
            <person name="Grigoriev I.V."/>
            <person name="Stajich J.E."/>
            <person name="Kennedy P.G."/>
        </authorList>
    </citation>
    <scope>NUCLEOTIDE SEQUENCE</scope>
    <source>
        <strain evidence="1">FC423</strain>
    </source>
</reference>
<comment type="caution">
    <text evidence="1">The sequence shown here is derived from an EMBL/GenBank/DDBJ whole genome shotgun (WGS) entry which is preliminary data.</text>
</comment>
<gene>
    <name evidence="1" type="ORF">F5147DRAFT_678800</name>
</gene>
<accession>A0A9P7FCM0</accession>
<dbReference type="EMBL" id="JABBWM010000010">
    <property type="protein sequence ID" value="KAG2114278.1"/>
    <property type="molecule type" value="Genomic_DNA"/>
</dbReference>
<sequence length="140" mass="16267">MLFRVIQTSQNQSYTWTFIDKSQEDKIYLLSMSKPAQPLNNAIRWKTKKIDTLCLSNVVHGHSSMAYVPTLMPSRRRPPPTSVVYYSRGHPIRKSLHHIIMFPFSPPIAYHIVPSLLNNPVKHSNTTHYAKGEPFQPRRR</sequence>
<dbReference type="Proteomes" id="UP000823399">
    <property type="component" value="Unassembled WGS sequence"/>
</dbReference>
<dbReference type="RefSeq" id="XP_041296391.1">
    <property type="nucleotide sequence ID" value="XM_041436221.1"/>
</dbReference>
<evidence type="ECO:0000313" key="1">
    <source>
        <dbReference type="EMBL" id="KAG2114278.1"/>
    </source>
</evidence>